<reference evidence="1 2" key="1">
    <citation type="submission" date="2015-06" db="EMBL/GenBank/DDBJ databases">
        <title>Draft genome of the moderately acidophilic sulfate reducer Candidatus Desulfosporosinus acididurans strain M1.</title>
        <authorList>
            <person name="Poehlein A."/>
            <person name="Petzsch P."/>
            <person name="Johnson B.D."/>
            <person name="Schloemann M."/>
            <person name="Daniel R."/>
            <person name="Muehling M."/>
        </authorList>
    </citation>
    <scope>NUCLEOTIDE SEQUENCE [LARGE SCALE GENOMIC DNA]</scope>
    <source>
        <strain evidence="1 2">M1</strain>
    </source>
</reference>
<comment type="caution">
    <text evidence="1">The sequence shown here is derived from an EMBL/GenBank/DDBJ whole genome shotgun (WGS) entry which is preliminary data.</text>
</comment>
<dbReference type="EMBL" id="LDZY01000005">
    <property type="protein sequence ID" value="KLU66334.1"/>
    <property type="molecule type" value="Genomic_DNA"/>
</dbReference>
<dbReference type="AlphaFoldDB" id="A0A0J1FS83"/>
<dbReference type="PATRIC" id="fig|476652.3.peg.1791"/>
<proteinExistence type="predicted"/>
<keyword evidence="2" id="KW-1185">Reference proteome</keyword>
<sequence length="79" mass="9251">MVVKQEIPVKCLCGQALEFPDGQIKLKCQCGVVWKLSLGGRWEVRKVPFVTLLIYLKKRDLNHYQRFMRWRLGRAGSKC</sequence>
<accession>A0A0J1FS83</accession>
<name>A0A0J1FS83_9FIRM</name>
<protein>
    <submittedName>
        <fullName evidence="1">Uncharacterized protein</fullName>
    </submittedName>
</protein>
<organism evidence="1 2">
    <name type="scientific">Desulfosporosinus acididurans</name>
    <dbReference type="NCBI Taxonomy" id="476652"/>
    <lineage>
        <taxon>Bacteria</taxon>
        <taxon>Bacillati</taxon>
        <taxon>Bacillota</taxon>
        <taxon>Clostridia</taxon>
        <taxon>Eubacteriales</taxon>
        <taxon>Desulfitobacteriaceae</taxon>
        <taxon>Desulfosporosinus</taxon>
    </lineage>
</organism>
<evidence type="ECO:0000313" key="1">
    <source>
        <dbReference type="EMBL" id="KLU66334.1"/>
    </source>
</evidence>
<gene>
    <name evidence="1" type="ORF">DEAC_c17330</name>
</gene>
<dbReference type="RefSeq" id="WP_047809608.1">
    <property type="nucleotide sequence ID" value="NZ_LDZY01000005.1"/>
</dbReference>
<evidence type="ECO:0000313" key="2">
    <source>
        <dbReference type="Proteomes" id="UP000036356"/>
    </source>
</evidence>
<dbReference type="STRING" id="476652.DEAC_c17330"/>
<dbReference type="Proteomes" id="UP000036356">
    <property type="component" value="Unassembled WGS sequence"/>
</dbReference>